<dbReference type="PANTHER" id="PTHR47425">
    <property type="entry name" value="FARB-RELATED"/>
    <property type="match status" value="1"/>
</dbReference>
<feature type="compositionally biased region" description="Polar residues" evidence="5">
    <location>
        <begin position="1"/>
        <end position="17"/>
    </location>
</feature>
<evidence type="ECO:0000256" key="5">
    <source>
        <dbReference type="SAM" id="MobiDB-lite"/>
    </source>
</evidence>
<dbReference type="Pfam" id="PF00172">
    <property type="entry name" value="Zn_clus"/>
    <property type="match status" value="1"/>
</dbReference>
<reference evidence="8" key="1">
    <citation type="journal article" date="2017" name="Genome Biol.">
        <title>Comparative genomics reveals high biological diversity and specific adaptations in the industrially and medically important fungal genus Aspergillus.</title>
        <authorList>
            <person name="de Vries R.P."/>
            <person name="Riley R."/>
            <person name="Wiebenga A."/>
            <person name="Aguilar-Osorio G."/>
            <person name="Amillis S."/>
            <person name="Uchima C.A."/>
            <person name="Anderluh G."/>
            <person name="Asadollahi M."/>
            <person name="Askin M."/>
            <person name="Barry K."/>
            <person name="Battaglia E."/>
            <person name="Bayram O."/>
            <person name="Benocci T."/>
            <person name="Braus-Stromeyer S.A."/>
            <person name="Caldana C."/>
            <person name="Canovas D."/>
            <person name="Cerqueira G.C."/>
            <person name="Chen F."/>
            <person name="Chen W."/>
            <person name="Choi C."/>
            <person name="Clum A."/>
            <person name="Dos Santos R.A."/>
            <person name="Damasio A.R."/>
            <person name="Diallinas G."/>
            <person name="Emri T."/>
            <person name="Fekete E."/>
            <person name="Flipphi M."/>
            <person name="Freyberg S."/>
            <person name="Gallo A."/>
            <person name="Gournas C."/>
            <person name="Habgood R."/>
            <person name="Hainaut M."/>
            <person name="Harispe M.L."/>
            <person name="Henrissat B."/>
            <person name="Hilden K.S."/>
            <person name="Hope R."/>
            <person name="Hossain A."/>
            <person name="Karabika E."/>
            <person name="Karaffa L."/>
            <person name="Karanyi Z."/>
            <person name="Krasevec N."/>
            <person name="Kuo A."/>
            <person name="Kusch H."/>
            <person name="LaButti K."/>
            <person name="Lagendijk E.L."/>
            <person name="Lapidus A."/>
            <person name="Levasseur A."/>
            <person name="Lindquist E."/>
            <person name="Lipzen A."/>
            <person name="Logrieco A.F."/>
            <person name="MacCabe A."/>
            <person name="Maekelae M.R."/>
            <person name="Malavazi I."/>
            <person name="Melin P."/>
            <person name="Meyer V."/>
            <person name="Mielnichuk N."/>
            <person name="Miskei M."/>
            <person name="Molnar A.P."/>
            <person name="Mule G."/>
            <person name="Ngan C.Y."/>
            <person name="Orejas M."/>
            <person name="Orosz E."/>
            <person name="Ouedraogo J.P."/>
            <person name="Overkamp K.M."/>
            <person name="Park H.-S."/>
            <person name="Perrone G."/>
            <person name="Piumi F."/>
            <person name="Punt P.J."/>
            <person name="Ram A.F."/>
            <person name="Ramon A."/>
            <person name="Rauscher S."/>
            <person name="Record E."/>
            <person name="Riano-Pachon D.M."/>
            <person name="Robert V."/>
            <person name="Roehrig J."/>
            <person name="Ruller R."/>
            <person name="Salamov A."/>
            <person name="Salih N.S."/>
            <person name="Samson R.A."/>
            <person name="Sandor E."/>
            <person name="Sanguinetti M."/>
            <person name="Schuetze T."/>
            <person name="Sepcic K."/>
            <person name="Shelest E."/>
            <person name="Sherlock G."/>
            <person name="Sophianopoulou V."/>
            <person name="Squina F.M."/>
            <person name="Sun H."/>
            <person name="Susca A."/>
            <person name="Todd R.B."/>
            <person name="Tsang A."/>
            <person name="Unkles S.E."/>
            <person name="van de Wiele N."/>
            <person name="van Rossen-Uffink D."/>
            <person name="Oliveira J.V."/>
            <person name="Vesth T.C."/>
            <person name="Visser J."/>
            <person name="Yu J.-H."/>
            <person name="Zhou M."/>
            <person name="Andersen M.R."/>
            <person name="Archer D.B."/>
            <person name="Baker S.E."/>
            <person name="Benoit I."/>
            <person name="Brakhage A.A."/>
            <person name="Braus G.H."/>
            <person name="Fischer R."/>
            <person name="Frisvad J.C."/>
            <person name="Goldman G.H."/>
            <person name="Houbraken J."/>
            <person name="Oakley B."/>
            <person name="Pocsi I."/>
            <person name="Scazzocchio C."/>
            <person name="Seiboth B."/>
            <person name="vanKuyk P.A."/>
            <person name="Wortman J."/>
            <person name="Dyer P.S."/>
            <person name="Grigoriev I.V."/>
        </authorList>
    </citation>
    <scope>NUCLEOTIDE SEQUENCE [LARGE SCALE GENOMIC DNA]</scope>
    <source>
        <strain evidence="8">CBS 583.65</strain>
    </source>
</reference>
<dbReference type="EMBL" id="KV878133">
    <property type="protein sequence ID" value="OJJ05605.1"/>
    <property type="molecule type" value="Genomic_DNA"/>
</dbReference>
<dbReference type="PANTHER" id="PTHR47425:SF2">
    <property type="entry name" value="FARB-RELATED"/>
    <property type="match status" value="1"/>
</dbReference>
<feature type="region of interest" description="Disordered" evidence="5">
    <location>
        <begin position="75"/>
        <end position="112"/>
    </location>
</feature>
<name>A0A1L9PVY8_ASPVE</name>
<keyword evidence="2" id="KW-0238">DNA-binding</keyword>
<dbReference type="GeneID" id="63733455"/>
<dbReference type="InterPro" id="IPR001138">
    <property type="entry name" value="Zn2Cys6_DnaBD"/>
</dbReference>
<gene>
    <name evidence="7" type="ORF">ASPVEDRAFT_86949</name>
</gene>
<keyword evidence="8" id="KW-1185">Reference proteome</keyword>
<dbReference type="Proteomes" id="UP000184073">
    <property type="component" value="Unassembled WGS sequence"/>
</dbReference>
<keyword evidence="3" id="KW-0804">Transcription</keyword>
<dbReference type="GO" id="GO:0000981">
    <property type="term" value="F:DNA-binding transcription factor activity, RNA polymerase II-specific"/>
    <property type="evidence" value="ECO:0007669"/>
    <property type="project" value="InterPro"/>
</dbReference>
<dbReference type="Gene3D" id="4.10.240.10">
    <property type="entry name" value="Zn(2)-C6 fungal-type DNA-binding domain"/>
    <property type="match status" value="1"/>
</dbReference>
<proteinExistence type="predicted"/>
<evidence type="ECO:0000259" key="6">
    <source>
        <dbReference type="PROSITE" id="PS50048"/>
    </source>
</evidence>
<evidence type="ECO:0000256" key="2">
    <source>
        <dbReference type="ARBA" id="ARBA00023125"/>
    </source>
</evidence>
<accession>A0A1L9PVY8</accession>
<evidence type="ECO:0000256" key="4">
    <source>
        <dbReference type="ARBA" id="ARBA00023242"/>
    </source>
</evidence>
<feature type="region of interest" description="Disordered" evidence="5">
    <location>
        <begin position="1"/>
        <end position="33"/>
    </location>
</feature>
<evidence type="ECO:0000313" key="7">
    <source>
        <dbReference type="EMBL" id="OJJ05605.1"/>
    </source>
</evidence>
<feature type="compositionally biased region" description="Polar residues" evidence="5">
    <location>
        <begin position="592"/>
        <end position="606"/>
    </location>
</feature>
<dbReference type="STRING" id="1036611.A0A1L9PVY8"/>
<dbReference type="OrthoDB" id="5121955at2759"/>
<dbReference type="GO" id="GO:0008270">
    <property type="term" value="F:zinc ion binding"/>
    <property type="evidence" value="ECO:0007669"/>
    <property type="project" value="InterPro"/>
</dbReference>
<dbReference type="PROSITE" id="PS00463">
    <property type="entry name" value="ZN2_CY6_FUNGAL_1"/>
    <property type="match status" value="1"/>
</dbReference>
<dbReference type="AlphaFoldDB" id="A0A1L9PVY8"/>
<dbReference type="GO" id="GO:0003677">
    <property type="term" value="F:DNA binding"/>
    <property type="evidence" value="ECO:0007669"/>
    <property type="project" value="UniProtKB-KW"/>
</dbReference>
<keyword evidence="4" id="KW-0539">Nucleus</keyword>
<feature type="region of interest" description="Disordered" evidence="5">
    <location>
        <begin position="587"/>
        <end position="622"/>
    </location>
</feature>
<evidence type="ECO:0000256" key="3">
    <source>
        <dbReference type="ARBA" id="ARBA00023163"/>
    </source>
</evidence>
<dbReference type="InterPro" id="IPR052761">
    <property type="entry name" value="Fungal_Detox/Toxin_TFs"/>
</dbReference>
<dbReference type="CDD" id="cd12148">
    <property type="entry name" value="fungal_TF_MHR"/>
    <property type="match status" value="1"/>
</dbReference>
<organism evidence="7 8">
    <name type="scientific">Aspergillus versicolor CBS 583.65</name>
    <dbReference type="NCBI Taxonomy" id="1036611"/>
    <lineage>
        <taxon>Eukaryota</taxon>
        <taxon>Fungi</taxon>
        <taxon>Dikarya</taxon>
        <taxon>Ascomycota</taxon>
        <taxon>Pezizomycotina</taxon>
        <taxon>Eurotiomycetes</taxon>
        <taxon>Eurotiomycetidae</taxon>
        <taxon>Eurotiales</taxon>
        <taxon>Aspergillaceae</taxon>
        <taxon>Aspergillus</taxon>
        <taxon>Aspergillus subgen. Nidulantes</taxon>
    </lineage>
</organism>
<feature type="compositionally biased region" description="Pro residues" evidence="5">
    <location>
        <begin position="20"/>
        <end position="30"/>
    </location>
</feature>
<dbReference type="VEuPathDB" id="FungiDB:ASPVEDRAFT_86949"/>
<keyword evidence="1" id="KW-0805">Transcription regulation</keyword>
<dbReference type="SMART" id="SM00066">
    <property type="entry name" value="GAL4"/>
    <property type="match status" value="1"/>
</dbReference>
<dbReference type="PROSITE" id="PS50048">
    <property type="entry name" value="ZN2_CY6_FUNGAL_2"/>
    <property type="match status" value="1"/>
</dbReference>
<feature type="domain" description="Zn(2)-C6 fungal-type" evidence="6">
    <location>
        <begin position="39"/>
        <end position="71"/>
    </location>
</feature>
<sequence>MLPGYSSTPQTEPSTQDRQPQPPNEPPRPRLPPRRATQACLVCRQRRVRCDVSFKEGDCTNCMLDRLECIVVSSKRRARRNPNEKTPASSSSNQSRAGNESPRNLEQDGIQKSRVRRENDLVIHYTERTYLDSYRDSALETSQNNRSEARLPGYIKSFDVKRSEDLEFLRQRAVFELLPLELAHIILARYEELVYPVLPILDVADFRSALLGKSGYEISLLLYHAVMVMGLNCTESEAVLQLSHTTKGELRSASYEKAKVLFDIGVEQDSMVLCQACLLLADRDFYTDVKDASYWVGNAIVHANILGLYRAIETAPGSWNTTKVLWWCVVIKECDVSTYVNYAPRVSPFTSPMLTLGDFGVEGDVNMDSGKDSSPLDSPAAKLAAIYIIRAKRSCQVYLVKRQMYEEVQPWNGQTSKSTQRAMRQEMLSQLHSWESDTPRELRSETLQHEFDSSLVGVTCASAMAEIVYWSAYFFVYMPDVRFHVKYTKGIEVVVDPEGRPILRHAASQIVTVLERLLALNMGQSLTASHGWHLGMAAFALLQDTQAIDPVIRDNSLRKMEVCHRAAHALTETYPLLSQVTLGFKPAEWQPHGSQPKTETPASNHPTDGDNERGPRWQSQDEATEQTYAMNSRLHSRYAEKHRCQVDDVLGWVSLG</sequence>
<dbReference type="InterPro" id="IPR036864">
    <property type="entry name" value="Zn2-C6_fun-type_DNA-bd_sf"/>
</dbReference>
<dbReference type="CDD" id="cd00067">
    <property type="entry name" value="GAL4"/>
    <property type="match status" value="1"/>
</dbReference>
<protein>
    <recommendedName>
        <fullName evidence="6">Zn(2)-C6 fungal-type domain-containing protein</fullName>
    </recommendedName>
</protein>
<feature type="compositionally biased region" description="Polar residues" evidence="5">
    <location>
        <begin position="84"/>
        <end position="102"/>
    </location>
</feature>
<dbReference type="RefSeq" id="XP_040671367.1">
    <property type="nucleotide sequence ID" value="XM_040817944.1"/>
</dbReference>
<feature type="compositionally biased region" description="Basic and acidic residues" evidence="5">
    <location>
        <begin position="103"/>
        <end position="112"/>
    </location>
</feature>
<evidence type="ECO:0000313" key="8">
    <source>
        <dbReference type="Proteomes" id="UP000184073"/>
    </source>
</evidence>
<dbReference type="SUPFAM" id="SSF57701">
    <property type="entry name" value="Zn2/Cys6 DNA-binding domain"/>
    <property type="match status" value="1"/>
</dbReference>
<evidence type="ECO:0000256" key="1">
    <source>
        <dbReference type="ARBA" id="ARBA00023015"/>
    </source>
</evidence>